<dbReference type="GO" id="GO:0009451">
    <property type="term" value="P:RNA modification"/>
    <property type="evidence" value="ECO:0007669"/>
    <property type="project" value="InterPro"/>
</dbReference>
<organism evidence="4 5">
    <name type="scientific">Malus domestica</name>
    <name type="common">Apple</name>
    <name type="synonym">Pyrus malus</name>
    <dbReference type="NCBI Taxonomy" id="3750"/>
    <lineage>
        <taxon>Eukaryota</taxon>
        <taxon>Viridiplantae</taxon>
        <taxon>Streptophyta</taxon>
        <taxon>Embryophyta</taxon>
        <taxon>Tracheophyta</taxon>
        <taxon>Spermatophyta</taxon>
        <taxon>Magnoliopsida</taxon>
        <taxon>eudicotyledons</taxon>
        <taxon>Gunneridae</taxon>
        <taxon>Pentapetalae</taxon>
        <taxon>rosids</taxon>
        <taxon>fabids</taxon>
        <taxon>Rosales</taxon>
        <taxon>Rosaceae</taxon>
        <taxon>Amygdaloideae</taxon>
        <taxon>Maleae</taxon>
        <taxon>Malus</taxon>
    </lineage>
</organism>
<dbReference type="Pfam" id="PF01535">
    <property type="entry name" value="PPR"/>
    <property type="match status" value="5"/>
</dbReference>
<evidence type="ECO:0000256" key="1">
    <source>
        <dbReference type="ARBA" id="ARBA00022737"/>
    </source>
</evidence>
<dbReference type="Gramene" id="mRNA:MD15G0086600">
    <property type="protein sequence ID" value="CDS:MD15G0086600.1"/>
    <property type="gene ID" value="MD15G0086600"/>
</dbReference>
<dbReference type="Proteomes" id="UP000290289">
    <property type="component" value="Chromosome 15"/>
</dbReference>
<feature type="repeat" description="PPR" evidence="3">
    <location>
        <begin position="281"/>
        <end position="311"/>
    </location>
</feature>
<dbReference type="Gene3D" id="1.25.40.10">
    <property type="entry name" value="Tetratricopeptide repeat domain"/>
    <property type="match status" value="4"/>
</dbReference>
<dbReference type="NCBIfam" id="TIGR00756">
    <property type="entry name" value="PPR"/>
    <property type="match status" value="5"/>
</dbReference>
<dbReference type="Pfam" id="PF13041">
    <property type="entry name" value="PPR_2"/>
    <property type="match status" value="1"/>
</dbReference>
<dbReference type="InterPro" id="IPR011990">
    <property type="entry name" value="TPR-like_helical_dom_sf"/>
</dbReference>
<gene>
    <name evidence="4" type="ORF">DVH24_012308</name>
</gene>
<feature type="repeat" description="PPR" evidence="3">
    <location>
        <begin position="180"/>
        <end position="214"/>
    </location>
</feature>
<evidence type="ECO:0000313" key="4">
    <source>
        <dbReference type="EMBL" id="RXH72624.1"/>
    </source>
</evidence>
<protein>
    <recommendedName>
        <fullName evidence="6">Pentacotripeptide-repeat region of PRORP domain-containing protein</fullName>
    </recommendedName>
</protein>
<dbReference type="PROSITE" id="PS51375">
    <property type="entry name" value="PPR"/>
    <property type="match status" value="3"/>
</dbReference>
<evidence type="ECO:0000256" key="3">
    <source>
        <dbReference type="PROSITE-ProRule" id="PRU00708"/>
    </source>
</evidence>
<accession>A0A498HQR8</accession>
<evidence type="ECO:0008006" key="6">
    <source>
        <dbReference type="Google" id="ProtNLM"/>
    </source>
</evidence>
<sequence>MATRISALSVRELENSFVPKLLNCKSTKGLKKIHAQIVKLSLSQSNFLVTKMVDVCDNSGDLRYAGLLFEQVMEPNVFLFNAMIRANTHNQIYDLAISLYKQMLREAENQKLPDKFTFPFVIKSCAAIFCEVLGRQVHAQVCKFGPKSHLLIENALMDLYLKCDNLADAHKVFDGMSEPDVISWNSLLSGYVRLGKMRGARAVFEEIPNKTIVSWTAMVSGYTRIGCYAEALDMFRRMQMLDNEPDEISIVSVLPACSQLGALEVGKWIHMYSEKKQLLQSVCVCNALIEMYMKCGCIDEAWHLFDQMLERDVISWSTMIAGLANYGKAPEAVELFQEMQIVKVEPNGVTFLGLLSACTHAGLWNEGVKYFDSMREDHNIEPEIEHYGCLVDLLGRAGHLDQALDRINKMPMNPGSKIWGSLLSSCRTHCNLEIAITAMEHLSVLEPDDAGNYVLLSNIYADLGKWEDVSRMRKLIRSKSMKRTPGCSSIEVDNVVMEFVAGDDSKPFARDIFSMLELLLSEQNIPDDKLDATPEDCSQLLC</sequence>
<dbReference type="GO" id="GO:0003723">
    <property type="term" value="F:RNA binding"/>
    <property type="evidence" value="ECO:0007669"/>
    <property type="project" value="InterPro"/>
</dbReference>
<dbReference type="AlphaFoldDB" id="A0A498HQR8"/>
<dbReference type="InterPro" id="IPR046848">
    <property type="entry name" value="E_motif"/>
</dbReference>
<dbReference type="EMBL" id="RDQH01000341">
    <property type="protein sequence ID" value="RXH72624.1"/>
    <property type="molecule type" value="Genomic_DNA"/>
</dbReference>
<name>A0A498HQR8_MALDO</name>
<evidence type="ECO:0000313" key="5">
    <source>
        <dbReference type="Proteomes" id="UP000290289"/>
    </source>
</evidence>
<dbReference type="OrthoDB" id="185373at2759"/>
<comment type="caution">
    <text evidence="4">The sequence shown here is derived from an EMBL/GenBank/DDBJ whole genome shotgun (WGS) entry which is preliminary data.</text>
</comment>
<keyword evidence="5" id="KW-1185">Reference proteome</keyword>
<dbReference type="InterPro" id="IPR002885">
    <property type="entry name" value="PPR_rpt"/>
</dbReference>
<keyword evidence="1" id="KW-0677">Repeat</keyword>
<feature type="repeat" description="PPR" evidence="3">
    <location>
        <begin position="312"/>
        <end position="346"/>
    </location>
</feature>
<dbReference type="FunFam" id="1.25.40.10:FF:000031">
    <property type="entry name" value="Pentatricopeptide repeat-containing protein mitochondrial"/>
    <property type="match status" value="1"/>
</dbReference>
<proteinExistence type="inferred from homology"/>
<dbReference type="SUPFAM" id="SSF48452">
    <property type="entry name" value="TPR-like"/>
    <property type="match status" value="1"/>
</dbReference>
<dbReference type="InterPro" id="IPR046960">
    <property type="entry name" value="PPR_At4g14850-like_plant"/>
</dbReference>
<dbReference type="FunFam" id="1.25.40.10:FF:001214">
    <property type="entry name" value="Pentatricopeptide repeat-containing protein At2g20540"/>
    <property type="match status" value="1"/>
</dbReference>
<dbReference type="PANTHER" id="PTHR47926:SF415">
    <property type="entry name" value="PENTATRICOPEPTIDE REPEAT-CONTAINING PROTEIN"/>
    <property type="match status" value="1"/>
</dbReference>
<comment type="similarity">
    <text evidence="2">Belongs to the PPR family. PCMP-E subfamily.</text>
</comment>
<dbReference type="Pfam" id="PF20431">
    <property type="entry name" value="E_motif"/>
    <property type="match status" value="1"/>
</dbReference>
<reference evidence="4 5" key="1">
    <citation type="submission" date="2018-10" db="EMBL/GenBank/DDBJ databases">
        <title>A high-quality apple genome assembly.</title>
        <authorList>
            <person name="Hu J."/>
        </authorList>
    </citation>
    <scope>NUCLEOTIDE SEQUENCE [LARGE SCALE GENOMIC DNA]</scope>
    <source>
        <strain evidence="5">cv. HFTH1</strain>
        <tissue evidence="4">Young leaf</tissue>
    </source>
</reference>
<dbReference type="PANTHER" id="PTHR47926">
    <property type="entry name" value="PENTATRICOPEPTIDE REPEAT-CONTAINING PROTEIN"/>
    <property type="match status" value="1"/>
</dbReference>
<dbReference type="FunFam" id="1.25.40.10:FF:000280">
    <property type="entry name" value="Pentatricopeptide repeat-containing protein"/>
    <property type="match status" value="1"/>
</dbReference>
<dbReference type="SMR" id="A0A498HQR8"/>
<evidence type="ECO:0000256" key="2">
    <source>
        <dbReference type="ARBA" id="ARBA00061659"/>
    </source>
</evidence>